<evidence type="ECO:0000259" key="10">
    <source>
        <dbReference type="PROSITE" id="PS50110"/>
    </source>
</evidence>
<dbReference type="InterPro" id="IPR000792">
    <property type="entry name" value="Tscrpt_reg_LuxR_C"/>
</dbReference>
<dbReference type="AlphaFoldDB" id="A0A7Y0HXM6"/>
<evidence type="ECO:0000256" key="3">
    <source>
        <dbReference type="ARBA" id="ARBA00023015"/>
    </source>
</evidence>
<dbReference type="InterPro" id="IPR013249">
    <property type="entry name" value="RNA_pol_sigma70_r4_t2"/>
</dbReference>
<accession>A0A7Y0HXM6</accession>
<dbReference type="CDD" id="cd17535">
    <property type="entry name" value="REC_NarL-like"/>
    <property type="match status" value="1"/>
</dbReference>
<dbReference type="SUPFAM" id="SSF52172">
    <property type="entry name" value="CheY-like"/>
    <property type="match status" value="1"/>
</dbReference>
<evidence type="ECO:0000256" key="6">
    <source>
        <dbReference type="ARBA" id="ARBA00023163"/>
    </source>
</evidence>
<evidence type="ECO:0000256" key="7">
    <source>
        <dbReference type="PROSITE-ProRule" id="PRU00169"/>
    </source>
</evidence>
<dbReference type="PANTHER" id="PTHR43214">
    <property type="entry name" value="TWO-COMPONENT RESPONSE REGULATOR"/>
    <property type="match status" value="1"/>
</dbReference>
<comment type="similarity">
    <text evidence="1">Belongs to the sigma-70 factor family. ECF subfamily.</text>
</comment>
<gene>
    <name evidence="11" type="ORF">G1C96_0975</name>
</gene>
<reference evidence="11 12" key="1">
    <citation type="submission" date="2020-02" db="EMBL/GenBank/DDBJ databases">
        <title>Characterization of phylogenetic diversity of novel bifidobacterial species isolated in Czech ZOOs.</title>
        <authorList>
            <person name="Lugli G.A."/>
            <person name="Vera N.B."/>
            <person name="Ventura M."/>
        </authorList>
    </citation>
    <scope>NUCLEOTIDE SEQUENCE [LARGE SCALE GENOMIC DNA]</scope>
    <source>
        <strain evidence="11 12">DSM 109958</strain>
    </source>
</reference>
<keyword evidence="2 7" id="KW-0597">Phosphoprotein</keyword>
<evidence type="ECO:0000256" key="5">
    <source>
        <dbReference type="ARBA" id="ARBA00023125"/>
    </source>
</evidence>
<dbReference type="InterPro" id="IPR001789">
    <property type="entry name" value="Sig_transdc_resp-reg_receiver"/>
</dbReference>
<evidence type="ECO:0000313" key="12">
    <source>
        <dbReference type="Proteomes" id="UP000588277"/>
    </source>
</evidence>
<evidence type="ECO:0000256" key="2">
    <source>
        <dbReference type="ARBA" id="ARBA00022553"/>
    </source>
</evidence>
<dbReference type="EMBL" id="JAAIIH010000005">
    <property type="protein sequence ID" value="NMN00396.1"/>
    <property type="molecule type" value="Genomic_DNA"/>
</dbReference>
<dbReference type="Pfam" id="PF00072">
    <property type="entry name" value="Response_reg"/>
    <property type="match status" value="1"/>
</dbReference>
<dbReference type="GO" id="GO:0016987">
    <property type="term" value="F:sigma factor activity"/>
    <property type="evidence" value="ECO:0007669"/>
    <property type="project" value="UniProtKB-KW"/>
</dbReference>
<dbReference type="CDD" id="cd06170">
    <property type="entry name" value="LuxR_C_like"/>
    <property type="match status" value="1"/>
</dbReference>
<feature type="domain" description="Response regulatory" evidence="10">
    <location>
        <begin position="63"/>
        <end position="181"/>
    </location>
</feature>
<dbReference type="InterPro" id="IPR058245">
    <property type="entry name" value="NreC/VraR/RcsB-like_REC"/>
</dbReference>
<protein>
    <submittedName>
        <fullName evidence="11">DNA-binding response regulator</fullName>
    </submittedName>
</protein>
<comment type="caution">
    <text evidence="11">The sequence shown here is derived from an EMBL/GenBank/DDBJ whole genome shotgun (WGS) entry which is preliminary data.</text>
</comment>
<dbReference type="InterPro" id="IPR011006">
    <property type="entry name" value="CheY-like_superfamily"/>
</dbReference>
<dbReference type="Gene3D" id="3.40.50.2300">
    <property type="match status" value="1"/>
</dbReference>
<dbReference type="PROSITE" id="PS50043">
    <property type="entry name" value="HTH_LUXR_2"/>
    <property type="match status" value="1"/>
</dbReference>
<dbReference type="InterPro" id="IPR036388">
    <property type="entry name" value="WH-like_DNA-bd_sf"/>
</dbReference>
<evidence type="ECO:0000256" key="8">
    <source>
        <dbReference type="SAM" id="MobiDB-lite"/>
    </source>
</evidence>
<keyword evidence="3" id="KW-0805">Transcription regulation</keyword>
<dbReference type="PRINTS" id="PR00038">
    <property type="entry name" value="HTHLUXR"/>
</dbReference>
<evidence type="ECO:0000256" key="4">
    <source>
        <dbReference type="ARBA" id="ARBA00023082"/>
    </source>
</evidence>
<evidence type="ECO:0000259" key="9">
    <source>
        <dbReference type="PROSITE" id="PS50043"/>
    </source>
</evidence>
<feature type="modified residue" description="4-aspartylphosphate" evidence="7">
    <location>
        <position position="116"/>
    </location>
</feature>
<proteinExistence type="inferred from homology"/>
<feature type="domain" description="HTH luxR-type" evidence="9">
    <location>
        <begin position="211"/>
        <end position="275"/>
    </location>
</feature>
<evidence type="ECO:0000313" key="11">
    <source>
        <dbReference type="EMBL" id="NMN00396.1"/>
    </source>
</evidence>
<dbReference type="Gene3D" id="1.10.10.10">
    <property type="entry name" value="Winged helix-like DNA-binding domain superfamily/Winged helix DNA-binding domain"/>
    <property type="match status" value="1"/>
</dbReference>
<dbReference type="SMART" id="SM00421">
    <property type="entry name" value="HTH_LUXR"/>
    <property type="match status" value="1"/>
</dbReference>
<feature type="region of interest" description="Disordered" evidence="8">
    <location>
        <begin position="1"/>
        <end position="53"/>
    </location>
</feature>
<dbReference type="SMART" id="SM00448">
    <property type="entry name" value="REC"/>
    <property type="match status" value="1"/>
</dbReference>
<dbReference type="Proteomes" id="UP000588277">
    <property type="component" value="Unassembled WGS sequence"/>
</dbReference>
<dbReference type="PROSITE" id="PS50110">
    <property type="entry name" value="RESPONSE_REGULATORY"/>
    <property type="match status" value="1"/>
</dbReference>
<name>A0A7Y0HXM6_9BIFI</name>
<sequence length="280" mass="29771">MANVSEKSSDDGYGRVQDAGNAGTGIVTGEAVPGSAKQGMTVPHADGAEAPDARTPVNARTVTVSVIDDDPMICQAMSLILTDYSSGRLTVISTSTDGATCLERAAAEHPDVVLMDIAMPGIDGIETTRRLRALPDAPHVLMLTSLSPAGTVERAIEAGAEGFVSKTDAPGEIIRRVLGVCDGDPQFNPSSQRQLIADLNVSRPQSRRDEARALLDRLPEREREAVVLAAEGFTNAEIAQRMFISERTAKAHLSSAADKLDMGRVQMARLVERADLPMRP</sequence>
<dbReference type="GO" id="GO:0006352">
    <property type="term" value="P:DNA-templated transcription initiation"/>
    <property type="evidence" value="ECO:0007669"/>
    <property type="project" value="InterPro"/>
</dbReference>
<dbReference type="GO" id="GO:0000160">
    <property type="term" value="P:phosphorelay signal transduction system"/>
    <property type="evidence" value="ECO:0007669"/>
    <property type="project" value="InterPro"/>
</dbReference>
<dbReference type="GO" id="GO:0003677">
    <property type="term" value="F:DNA binding"/>
    <property type="evidence" value="ECO:0007669"/>
    <property type="project" value="UniProtKB-KW"/>
</dbReference>
<dbReference type="InterPro" id="IPR039420">
    <property type="entry name" value="WalR-like"/>
</dbReference>
<keyword evidence="6" id="KW-0804">Transcription</keyword>
<evidence type="ECO:0000256" key="1">
    <source>
        <dbReference type="ARBA" id="ARBA00010641"/>
    </source>
</evidence>
<keyword evidence="5 11" id="KW-0238">DNA-binding</keyword>
<dbReference type="PANTHER" id="PTHR43214:SF24">
    <property type="entry name" value="TRANSCRIPTIONAL REGULATORY PROTEIN NARL-RELATED"/>
    <property type="match status" value="1"/>
</dbReference>
<dbReference type="Pfam" id="PF08281">
    <property type="entry name" value="Sigma70_r4_2"/>
    <property type="match status" value="1"/>
</dbReference>
<organism evidence="11 12">
    <name type="scientific">Bifidobacterium moraviense</name>
    <dbReference type="NCBI Taxonomy" id="2675323"/>
    <lineage>
        <taxon>Bacteria</taxon>
        <taxon>Bacillati</taxon>
        <taxon>Actinomycetota</taxon>
        <taxon>Actinomycetes</taxon>
        <taxon>Bifidobacteriales</taxon>
        <taxon>Bifidobacteriaceae</taxon>
        <taxon>Bifidobacterium</taxon>
    </lineage>
</organism>
<keyword evidence="4" id="KW-0731">Sigma factor</keyword>
<keyword evidence="12" id="KW-1185">Reference proteome</keyword>